<name>A0A433SMB6_ELYCH</name>
<dbReference type="OrthoDB" id="6217937at2759"/>
<dbReference type="AlphaFoldDB" id="A0A433SMB6"/>
<dbReference type="Proteomes" id="UP000271974">
    <property type="component" value="Unassembled WGS sequence"/>
</dbReference>
<proteinExistence type="predicted"/>
<dbReference type="SUPFAM" id="SSF49265">
    <property type="entry name" value="Fibronectin type III"/>
    <property type="match status" value="1"/>
</dbReference>
<protein>
    <recommendedName>
        <fullName evidence="3">Fibronectin type-III domain-containing protein</fullName>
    </recommendedName>
</protein>
<reference evidence="1 2" key="1">
    <citation type="submission" date="2019-01" db="EMBL/GenBank/DDBJ databases">
        <title>A draft genome assembly of the solar-powered sea slug Elysia chlorotica.</title>
        <authorList>
            <person name="Cai H."/>
            <person name="Li Q."/>
            <person name="Fang X."/>
            <person name="Li J."/>
            <person name="Curtis N.E."/>
            <person name="Altenburger A."/>
            <person name="Shibata T."/>
            <person name="Feng M."/>
            <person name="Maeda T."/>
            <person name="Schwartz J.A."/>
            <person name="Shigenobu S."/>
            <person name="Lundholm N."/>
            <person name="Nishiyama T."/>
            <person name="Yang H."/>
            <person name="Hasebe M."/>
            <person name="Li S."/>
            <person name="Pierce S.K."/>
            <person name="Wang J."/>
        </authorList>
    </citation>
    <scope>NUCLEOTIDE SEQUENCE [LARGE SCALE GENOMIC DNA]</scope>
    <source>
        <strain evidence="1">EC2010</strain>
        <tissue evidence="1">Whole organism of an adult</tissue>
    </source>
</reference>
<dbReference type="InterPro" id="IPR003961">
    <property type="entry name" value="FN3_dom"/>
</dbReference>
<dbReference type="InterPro" id="IPR036116">
    <property type="entry name" value="FN3_sf"/>
</dbReference>
<evidence type="ECO:0008006" key="3">
    <source>
        <dbReference type="Google" id="ProtNLM"/>
    </source>
</evidence>
<gene>
    <name evidence="1" type="ORF">EGW08_021904</name>
</gene>
<organism evidence="1 2">
    <name type="scientific">Elysia chlorotica</name>
    <name type="common">Eastern emerald elysia</name>
    <name type="synonym">Sea slug</name>
    <dbReference type="NCBI Taxonomy" id="188477"/>
    <lineage>
        <taxon>Eukaryota</taxon>
        <taxon>Metazoa</taxon>
        <taxon>Spiralia</taxon>
        <taxon>Lophotrochozoa</taxon>
        <taxon>Mollusca</taxon>
        <taxon>Gastropoda</taxon>
        <taxon>Heterobranchia</taxon>
        <taxon>Euthyneura</taxon>
        <taxon>Panpulmonata</taxon>
        <taxon>Sacoglossa</taxon>
        <taxon>Placobranchoidea</taxon>
        <taxon>Plakobranchidae</taxon>
        <taxon>Elysia</taxon>
    </lineage>
</organism>
<dbReference type="CDD" id="cd00063">
    <property type="entry name" value="FN3"/>
    <property type="match status" value="1"/>
</dbReference>
<sequence>MFQEVEPSVNEDGLFSVVLNVAKKSRYEIQVTPYNSEMEAAPSDPIYFYVSGVPLGVTPEISVTARSLGSDSAVVSYAVLGNLELSSVNIFYKTEDDNKWTQFTKDVVPLRGDEFLVLTGLEPGTVYYIYAKSWLHTSYHVSITTVLIGDGQKTEEIGNLPLSKTENGEGDISIDWSSWNLEDVDGYKVTATLINTSTSISRTVVQYLPSLQTTIEFAAGEDTVDSVTVQPFDFYGLKKGGHILCQTPTTFR</sequence>
<dbReference type="EMBL" id="RQTK01001433">
    <property type="protein sequence ID" value="RUS70335.1"/>
    <property type="molecule type" value="Genomic_DNA"/>
</dbReference>
<comment type="caution">
    <text evidence="1">The sequence shown here is derived from an EMBL/GenBank/DDBJ whole genome shotgun (WGS) entry which is preliminary data.</text>
</comment>
<evidence type="ECO:0000313" key="1">
    <source>
        <dbReference type="EMBL" id="RUS70335.1"/>
    </source>
</evidence>
<evidence type="ECO:0000313" key="2">
    <source>
        <dbReference type="Proteomes" id="UP000271974"/>
    </source>
</evidence>
<keyword evidence="2" id="KW-1185">Reference proteome</keyword>
<accession>A0A433SMB6</accession>